<dbReference type="InterPro" id="IPR032816">
    <property type="entry name" value="VTT_dom"/>
</dbReference>
<accession>A0A6U2C0Q5</accession>
<feature type="region of interest" description="Disordered" evidence="1">
    <location>
        <begin position="65"/>
        <end position="87"/>
    </location>
</feature>
<keyword evidence="2" id="KW-0812">Transmembrane</keyword>
<feature type="transmembrane region" description="Helical" evidence="2">
    <location>
        <begin position="229"/>
        <end position="247"/>
    </location>
</feature>
<sequence length="525" mass="57281">MSSAMLNARAWARPPGKSGHRCDAKASSRQGWSLVTRGVRERSRVGILTSVRLGLVRPVLTEAKSNSETGVVSADGGKKPIKKKEKKPTGKLLSGLWQELRVATKPLKEDDLPEAIDLLATLDAARARPQPGEQWDDARWREQELAAEKVGEKVSAYWGKKWDNLVDSDAVKDAAPLVTGAVNVAIAGVLLRLALPRIAALQAVGGFDELAEFFNLPPRAELSGYLDQLQGLNVGLVFAVYFALFAAEKLTMTDEFLPIGFILPVVSPAVFGGVLGGTILTSLASTMAASLNFWLGRTVLREKALGLKWKDNPTVGESRWFQALSRRFDSSQFPESEWPLTEGFKSALLLRLCPILPIPLSGNWYVCGMTPLKFPEFFAAHFIGSSKTAFVDAYLGSLLLQAAFESDAMREQAQTVLVFETVALVLISVGVTTYATDLFTQILEEEGIDASDMMMSLDENETEKKAKMEKREEQDEAAVWAAEAVAEARSQAESGEYSDEEKRIMSAMDRAAAASLAALDDDSRK</sequence>
<evidence type="ECO:0000313" key="4">
    <source>
        <dbReference type="EMBL" id="CAD8582449.1"/>
    </source>
</evidence>
<feature type="transmembrane region" description="Helical" evidence="2">
    <location>
        <begin position="267"/>
        <end position="295"/>
    </location>
</feature>
<dbReference type="EMBL" id="HBEV01004713">
    <property type="protein sequence ID" value="CAD8582451.1"/>
    <property type="molecule type" value="Transcribed_RNA"/>
</dbReference>
<evidence type="ECO:0000313" key="5">
    <source>
        <dbReference type="EMBL" id="CAD8582451.1"/>
    </source>
</evidence>
<evidence type="ECO:0000256" key="1">
    <source>
        <dbReference type="SAM" id="MobiDB-lite"/>
    </source>
</evidence>
<dbReference type="Pfam" id="PF09335">
    <property type="entry name" value="VTT_dom"/>
    <property type="match status" value="1"/>
</dbReference>
<evidence type="ECO:0000259" key="3">
    <source>
        <dbReference type="Pfam" id="PF09335"/>
    </source>
</evidence>
<keyword evidence="2" id="KW-1133">Transmembrane helix</keyword>
<dbReference type="PANTHER" id="PTHR46826">
    <property type="match status" value="1"/>
</dbReference>
<feature type="region of interest" description="Disordered" evidence="1">
    <location>
        <begin position="1"/>
        <end position="27"/>
    </location>
</feature>
<evidence type="ECO:0000256" key="2">
    <source>
        <dbReference type="SAM" id="Phobius"/>
    </source>
</evidence>
<proteinExistence type="predicted"/>
<feature type="domain" description="VTT" evidence="3">
    <location>
        <begin position="265"/>
        <end position="397"/>
    </location>
</feature>
<gene>
    <name evidence="4" type="ORF">MSP1404_LOCUS3581</name>
    <name evidence="5" type="ORF">MSP1404_LOCUS3582</name>
</gene>
<reference evidence="4" key="1">
    <citation type="submission" date="2021-01" db="EMBL/GenBank/DDBJ databases">
        <authorList>
            <person name="Corre E."/>
            <person name="Pelletier E."/>
            <person name="Niang G."/>
            <person name="Scheremetjew M."/>
            <person name="Finn R."/>
            <person name="Kale V."/>
            <person name="Holt S."/>
            <person name="Cochrane G."/>
            <person name="Meng A."/>
            <person name="Brown T."/>
            <person name="Cohen L."/>
        </authorList>
    </citation>
    <scope>NUCLEOTIDE SEQUENCE</scope>
    <source>
        <strain evidence="4">CCMP494</strain>
    </source>
</reference>
<organism evidence="4">
    <name type="scientific">Micromonas pusilla</name>
    <name type="common">Picoplanktonic green alga</name>
    <name type="synonym">Chromulina pusilla</name>
    <dbReference type="NCBI Taxonomy" id="38833"/>
    <lineage>
        <taxon>Eukaryota</taxon>
        <taxon>Viridiplantae</taxon>
        <taxon>Chlorophyta</taxon>
        <taxon>Mamiellophyceae</taxon>
        <taxon>Mamiellales</taxon>
        <taxon>Mamiellaceae</taxon>
        <taxon>Micromonas</taxon>
    </lineage>
</organism>
<dbReference type="EMBL" id="HBEV01004712">
    <property type="protein sequence ID" value="CAD8582449.1"/>
    <property type="molecule type" value="Transcribed_RNA"/>
</dbReference>
<name>A0A6U2C0Q5_MICPS</name>
<dbReference type="AlphaFoldDB" id="A0A6U2C0Q5"/>
<protein>
    <recommendedName>
        <fullName evidence="3">VTT domain-containing protein</fullName>
    </recommendedName>
</protein>
<keyword evidence="2" id="KW-0472">Membrane</keyword>
<dbReference type="PANTHER" id="PTHR46826:SF1">
    <property type="entry name" value="TVP38_TMEM64 FAMILY MEMBRANE PROTEIN YDJX"/>
    <property type="match status" value="1"/>
</dbReference>
<dbReference type="InterPro" id="IPR053240">
    <property type="entry name" value="VTT_domain"/>
</dbReference>